<feature type="repeat" description="TPR" evidence="3">
    <location>
        <begin position="34"/>
        <end position="67"/>
    </location>
</feature>
<accession>A0A2S8GHE6</accession>
<sequence>MRLNVRFIAVLFVCLAIVAGAIHGLHTFQTYRQADALLREGRRASEEGKFKEALSYYSRYAKSRPDDFTALAEFGMLLAQSGVDDQAYLVLGRAVALDPTRADLKLELAHLAIALHRYTDAQEFLTKDLLKASPSDPQLLELLSRSQIGLGQYQEAANMLAMAIDADPSNLDSYEMLAQVYQVHLDRNADAISAIDQMVAKNSDNYVAYLRRGRWSLANAGIGNSDAAVQTDGQNRSLTLAGASGLRVAQEDAKQALHLAPDAIDALLFAAHTAIVAQKTDEAKLFAEQIRKLEPNNPDATIVLVDVALIERRYDDATDLATAAAKNFPSNIPIRWKLANLLLELEQIEGAEAVIAQLTKLNLPKGPLTILEARALIARKQWLAAVKLLETNRSAFNDRPDLAAFADFQLGSCYEQLGRVDQQLSSYRRALAANPTSQKYRLAVANALVAAGNLGEALDECKVLVNQDRVPFIAIVNYVRLLLGSDSKRAIEQAEAAINRIERSQSDLKLLPILRAELLLAKGSTNEAQDLLAEARKSSPAQLEFLSASVLLATNAKDWDAAEALLTEAKSRFDKDKRYWLLRARYLVQRHRLNASEPLQQLTEELEAAELDDKNDVIGYCAGLAFAIQDYELCERLGAIAQAAAPSDLNVHLLLLECAFRIRDLDKVKSLLAEVERIDGRSATWHYSEAARLALLFEESENAEFAHAALARLSEAQASRPSWGRVPLLAAQVYESLDDSELALDKYREAFALGERDPVVLKKTISLLFDRQKFAEVDQIVRQLDTQGQGLGSDVGQVAAQAAFRLGNVDRALDLARAFAARSSDYQDHVWLAQLSVIAGEPADAEKELRIASELAPSESQPWIALVGVYMQMKDRKSAEATMTAAKGKLPAAEIALFNAQCFELMRDADEARSEYERAVAESPSDIDVRISALQFFIRSGDRERVVSDLQLLLAMELPDAKAAWARRNLAIALAAANTPAGATKALELLDENERLGKTSTADKLARAMILASRPSQKDRKDALQILMAISPLDRGLEHEFLRCKLMIAEGDRESGRRALRDLVVSNPDKNQYLATYISVLLDDQDIPEAEIWLRRLTEVAPADDAIVFDLRTRYLVGAGKSKDAVGMLKKVLNADDADKKDPQQAEAQAQQRRIWVASQLERLANSAAQSKTASDQAPLLLAEANTVFQGDESLSVRVARAQFMSRQGKYADVAETLGEIIEEATPTQIAAIASLVTMKAHDSLAATEVKRLVKQAAKQHPTSGTLIAALADMALMEGDYAAAYSSYNAILSAKPNDLHALNNCALTLCFSGDKSDKGLKLINNAIDLAGPQPAFLDTRGLVHLAAGRISEAIRDFSQSLNESPSPETRFHLALAYQQADDLKACQETFSEIDAISFSELDLHPSEKDRFNGLRHMLGTVSAE</sequence>
<keyword evidence="1" id="KW-0677">Repeat</keyword>
<feature type="repeat" description="TPR" evidence="3">
    <location>
        <begin position="404"/>
        <end position="437"/>
    </location>
</feature>
<dbReference type="InterPro" id="IPR019734">
    <property type="entry name" value="TPR_rpt"/>
</dbReference>
<gene>
    <name evidence="4" type="ORF">C5Y93_22145</name>
</gene>
<dbReference type="EMBL" id="PUHZ01000022">
    <property type="protein sequence ID" value="PQO43889.1"/>
    <property type="molecule type" value="Genomic_DNA"/>
</dbReference>
<dbReference type="Pfam" id="PF13432">
    <property type="entry name" value="TPR_16"/>
    <property type="match status" value="1"/>
</dbReference>
<protein>
    <recommendedName>
        <fullName evidence="6">Tetratricopeptide repeat protein</fullName>
    </recommendedName>
</protein>
<keyword evidence="2 3" id="KW-0802">TPR repeat</keyword>
<feature type="repeat" description="TPR" evidence="3">
    <location>
        <begin position="1334"/>
        <end position="1367"/>
    </location>
</feature>
<dbReference type="SMART" id="SM00028">
    <property type="entry name" value="TPR"/>
    <property type="match status" value="10"/>
</dbReference>
<comment type="caution">
    <text evidence="4">The sequence shown here is derived from an EMBL/GenBank/DDBJ whole genome shotgun (WGS) entry which is preliminary data.</text>
</comment>
<evidence type="ECO:0008006" key="6">
    <source>
        <dbReference type="Google" id="ProtNLM"/>
    </source>
</evidence>
<evidence type="ECO:0000313" key="5">
    <source>
        <dbReference type="Proteomes" id="UP000237819"/>
    </source>
</evidence>
<dbReference type="Pfam" id="PF14559">
    <property type="entry name" value="TPR_19"/>
    <property type="match status" value="2"/>
</dbReference>
<dbReference type="OrthoDB" id="255895at2"/>
<feature type="repeat" description="TPR" evidence="3">
    <location>
        <begin position="137"/>
        <end position="170"/>
    </location>
</feature>
<proteinExistence type="predicted"/>
<dbReference type="Pfam" id="PF13181">
    <property type="entry name" value="TPR_8"/>
    <property type="match status" value="1"/>
</dbReference>
<dbReference type="Proteomes" id="UP000237819">
    <property type="component" value="Unassembled WGS sequence"/>
</dbReference>
<dbReference type="PANTHER" id="PTHR45586:SF1">
    <property type="entry name" value="LIPOPOLYSACCHARIDE ASSEMBLY PROTEIN B"/>
    <property type="match status" value="1"/>
</dbReference>
<evidence type="ECO:0000313" key="4">
    <source>
        <dbReference type="EMBL" id="PQO43889.1"/>
    </source>
</evidence>
<evidence type="ECO:0000256" key="1">
    <source>
        <dbReference type="ARBA" id="ARBA00022737"/>
    </source>
</evidence>
<dbReference type="InterPro" id="IPR051012">
    <property type="entry name" value="CellSynth/LPSAsmb/PSIAsmb"/>
</dbReference>
<organism evidence="4 5">
    <name type="scientific">Blastopirellula marina</name>
    <dbReference type="NCBI Taxonomy" id="124"/>
    <lineage>
        <taxon>Bacteria</taxon>
        <taxon>Pseudomonadati</taxon>
        <taxon>Planctomycetota</taxon>
        <taxon>Planctomycetia</taxon>
        <taxon>Pirellulales</taxon>
        <taxon>Pirellulaceae</taxon>
        <taxon>Blastopirellula</taxon>
    </lineage>
</organism>
<evidence type="ECO:0000256" key="2">
    <source>
        <dbReference type="ARBA" id="ARBA00022803"/>
    </source>
</evidence>
<dbReference type="PANTHER" id="PTHR45586">
    <property type="entry name" value="TPR REPEAT-CONTAINING PROTEIN PA4667"/>
    <property type="match status" value="1"/>
</dbReference>
<dbReference type="Gene3D" id="1.25.40.10">
    <property type="entry name" value="Tetratricopeptide repeat domain"/>
    <property type="match status" value="7"/>
</dbReference>
<dbReference type="InterPro" id="IPR011990">
    <property type="entry name" value="TPR-like_helical_dom_sf"/>
</dbReference>
<dbReference type="PROSITE" id="PS50005">
    <property type="entry name" value="TPR"/>
    <property type="match status" value="4"/>
</dbReference>
<reference evidence="4 5" key="1">
    <citation type="submission" date="2018-02" db="EMBL/GenBank/DDBJ databases">
        <title>Comparative genomes isolates from brazilian mangrove.</title>
        <authorList>
            <person name="Araujo J.E."/>
            <person name="Taketani R.G."/>
            <person name="Silva M.C.P."/>
            <person name="Loureco M.V."/>
            <person name="Andreote F.D."/>
        </authorList>
    </citation>
    <scope>NUCLEOTIDE SEQUENCE [LARGE SCALE GENOMIC DNA]</scope>
    <source>
        <strain evidence="4 5">Nap-Phe MGV</strain>
    </source>
</reference>
<dbReference type="RefSeq" id="WP_105337645.1">
    <property type="nucleotide sequence ID" value="NZ_PUHZ01000022.1"/>
</dbReference>
<evidence type="ECO:0000256" key="3">
    <source>
        <dbReference type="PROSITE-ProRule" id="PRU00339"/>
    </source>
</evidence>
<dbReference type="SUPFAM" id="SSF48452">
    <property type="entry name" value="TPR-like"/>
    <property type="match status" value="6"/>
</dbReference>
<name>A0A2S8GHE6_9BACT</name>